<dbReference type="CDD" id="cd20335">
    <property type="entry name" value="BRcat_RBR"/>
    <property type="match status" value="1"/>
</dbReference>
<dbReference type="PROSITE" id="PS51873">
    <property type="entry name" value="TRIAD"/>
    <property type="match status" value="1"/>
</dbReference>
<name>A0A9W9CKJ0_9PLEO</name>
<accession>A0A9W9CKJ0</accession>
<dbReference type="OrthoDB" id="1431934at2759"/>
<dbReference type="SMART" id="SM00647">
    <property type="entry name" value="IBR"/>
    <property type="match status" value="2"/>
</dbReference>
<keyword evidence="9" id="KW-0862">Zinc</keyword>
<evidence type="ECO:0000256" key="4">
    <source>
        <dbReference type="ARBA" id="ARBA00022679"/>
    </source>
</evidence>
<dbReference type="GO" id="GO:0008270">
    <property type="term" value="F:zinc ion binding"/>
    <property type="evidence" value="ECO:0007669"/>
    <property type="project" value="UniProtKB-KW"/>
</dbReference>
<dbReference type="AlphaFoldDB" id="A0A9W9CKJ0"/>
<evidence type="ECO:0000256" key="8">
    <source>
        <dbReference type="ARBA" id="ARBA00022786"/>
    </source>
</evidence>
<keyword evidence="4" id="KW-0808">Transferase</keyword>
<dbReference type="InterPro" id="IPR044066">
    <property type="entry name" value="TRIAD_supradom"/>
</dbReference>
<dbReference type="GO" id="GO:0016567">
    <property type="term" value="P:protein ubiquitination"/>
    <property type="evidence" value="ECO:0007669"/>
    <property type="project" value="InterPro"/>
</dbReference>
<comment type="catalytic activity">
    <reaction evidence="1">
        <text>[E2 ubiquitin-conjugating enzyme]-S-ubiquitinyl-L-cysteine + [acceptor protein]-L-lysine = [E2 ubiquitin-conjugating enzyme]-L-cysteine + [acceptor protein]-N(6)-ubiquitinyl-L-lysine.</text>
        <dbReference type="EC" id="2.3.2.31"/>
    </reaction>
</comment>
<protein>
    <recommendedName>
        <fullName evidence="3">RBR-type E3 ubiquitin transferase</fullName>
        <ecNumber evidence="3">2.3.2.31</ecNumber>
    </recommendedName>
</protein>
<dbReference type="InterPro" id="IPR002867">
    <property type="entry name" value="IBR_dom"/>
</dbReference>
<evidence type="ECO:0000256" key="5">
    <source>
        <dbReference type="ARBA" id="ARBA00022723"/>
    </source>
</evidence>
<reference evidence="12" key="1">
    <citation type="submission" date="2022-10" db="EMBL/GenBank/DDBJ databases">
        <title>Tapping the CABI collections for fungal endophytes: first genome assemblies for Collariella, Neodidymelliopsis, Ascochyta clinopodiicola, Didymella pomorum, Didymosphaeria variabile, Neocosmospora piperis and Neocucurbitaria cava.</title>
        <authorList>
            <person name="Hill R."/>
        </authorList>
    </citation>
    <scope>NUCLEOTIDE SEQUENCE</scope>
    <source>
        <strain evidence="12">IMI 356814</strain>
    </source>
</reference>
<proteinExistence type="predicted"/>
<dbReference type="SUPFAM" id="SSF57850">
    <property type="entry name" value="RING/U-box"/>
    <property type="match status" value="2"/>
</dbReference>
<dbReference type="InterPro" id="IPR047548">
    <property type="entry name" value="Rcat_RBR_RNF14"/>
</dbReference>
<feature type="region of interest" description="Disordered" evidence="10">
    <location>
        <begin position="591"/>
        <end position="616"/>
    </location>
</feature>
<evidence type="ECO:0000256" key="1">
    <source>
        <dbReference type="ARBA" id="ARBA00001798"/>
    </source>
</evidence>
<feature type="compositionally biased region" description="Pro residues" evidence="10">
    <location>
        <begin position="481"/>
        <end position="500"/>
    </location>
</feature>
<keyword evidence="5" id="KW-0479">Metal-binding</keyword>
<keyword evidence="7" id="KW-0863">Zinc-finger</keyword>
<gene>
    <name evidence="12" type="ORF">N0V83_007573</name>
</gene>
<evidence type="ECO:0000256" key="6">
    <source>
        <dbReference type="ARBA" id="ARBA00022737"/>
    </source>
</evidence>
<dbReference type="Pfam" id="PF01485">
    <property type="entry name" value="IBR"/>
    <property type="match status" value="1"/>
</dbReference>
<keyword evidence="13" id="KW-1185">Reference proteome</keyword>
<dbReference type="GO" id="GO:0061630">
    <property type="term" value="F:ubiquitin protein ligase activity"/>
    <property type="evidence" value="ECO:0007669"/>
    <property type="project" value="UniProtKB-EC"/>
</dbReference>
<evidence type="ECO:0000256" key="10">
    <source>
        <dbReference type="SAM" id="MobiDB-lite"/>
    </source>
</evidence>
<evidence type="ECO:0000256" key="7">
    <source>
        <dbReference type="ARBA" id="ARBA00022771"/>
    </source>
</evidence>
<keyword evidence="8" id="KW-0833">Ubl conjugation pathway</keyword>
<evidence type="ECO:0000256" key="3">
    <source>
        <dbReference type="ARBA" id="ARBA00012251"/>
    </source>
</evidence>
<organism evidence="12 13">
    <name type="scientific">Neocucurbitaria cava</name>
    <dbReference type="NCBI Taxonomy" id="798079"/>
    <lineage>
        <taxon>Eukaryota</taxon>
        <taxon>Fungi</taxon>
        <taxon>Dikarya</taxon>
        <taxon>Ascomycota</taxon>
        <taxon>Pezizomycotina</taxon>
        <taxon>Dothideomycetes</taxon>
        <taxon>Pleosporomycetidae</taxon>
        <taxon>Pleosporales</taxon>
        <taxon>Pleosporineae</taxon>
        <taxon>Cucurbitariaceae</taxon>
        <taxon>Neocucurbitaria</taxon>
    </lineage>
</organism>
<evidence type="ECO:0000256" key="9">
    <source>
        <dbReference type="ARBA" id="ARBA00022833"/>
    </source>
</evidence>
<dbReference type="Pfam" id="PF22191">
    <property type="entry name" value="IBR_1"/>
    <property type="match status" value="1"/>
</dbReference>
<dbReference type="Gene3D" id="1.20.120.1750">
    <property type="match status" value="1"/>
</dbReference>
<feature type="domain" description="RING-type" evidence="11">
    <location>
        <begin position="91"/>
        <end position="313"/>
    </location>
</feature>
<feature type="region of interest" description="Disordered" evidence="10">
    <location>
        <begin position="462"/>
        <end position="504"/>
    </location>
</feature>
<dbReference type="EC" id="2.3.2.31" evidence="3"/>
<dbReference type="Gene3D" id="3.30.40.10">
    <property type="entry name" value="Zinc/RING finger domain, C3HC4 (zinc finger)"/>
    <property type="match status" value="1"/>
</dbReference>
<dbReference type="InterPro" id="IPR031127">
    <property type="entry name" value="E3_UB_ligase_RBR"/>
</dbReference>
<feature type="region of interest" description="Disordered" evidence="10">
    <location>
        <begin position="26"/>
        <end position="54"/>
    </location>
</feature>
<evidence type="ECO:0000259" key="11">
    <source>
        <dbReference type="PROSITE" id="PS51873"/>
    </source>
</evidence>
<comment type="caution">
    <text evidence="12">The sequence shown here is derived from an EMBL/GenBank/DDBJ whole genome shotgun (WGS) entry which is preliminary data.</text>
</comment>
<dbReference type="PANTHER" id="PTHR11685">
    <property type="entry name" value="RBR FAMILY RING FINGER AND IBR DOMAIN-CONTAINING"/>
    <property type="match status" value="1"/>
</dbReference>
<keyword evidence="6" id="KW-0677">Repeat</keyword>
<sequence length="616" mass="67156">MAPSTRLRSKPERRVDYSLTKRLGARGNADLLEDPPEPDAFVRGQSEVPDPKALDTKAVSKDAIRIKGGKVSKLTAVQKEAAKAASKSRKNEKECAICAVVKSASYCFKVFNGSNICNHFDNICGVCIRKLLKTKVVARQLTEPALECPYPHCNHVLEVTELKKVLTRGAYDEYDDHLVKYLLWSDESYIACLSEACGIYFSKEACNDGANSKPKVACPYCAYEICLKCNRPWNNHDSGGCDEARKEEDKLSEEALKSLGAKPCPNCGVNIEKNGGCDHMICQRCRENFCWQCLAPYSPYMQHAEGCGSGRVNVAADMANWAPDNLTVPQVNNLIRQAQGRLDNPAEHPVPAPGDDELGPPWPAHVPLPLPERGPARHPAFEDLTPEEQNAELHATATHARAQAAMLRAQAIAARGTPNVDFQDMTPEAQIAEIHAQAAHGMARGAMRRAQAHDEATAAALGAIRQPPGGTNAPRRQLPPGLLPPPRQLPAYPGPIPPQRQLPADLDERLPAPNPAFRDMTREAQIAHVHAVTARARARAAMIRDQANTARANAAAHAAIRRPRGAIDTRQGQRIADNVPPQLLEIMSRMATPPSAYTHPDFEDRNGDDAPGDAPH</sequence>
<dbReference type="InterPro" id="IPR013083">
    <property type="entry name" value="Znf_RING/FYVE/PHD"/>
</dbReference>
<dbReference type="CDD" id="cd20354">
    <property type="entry name" value="Rcat_RBR_RNF14"/>
    <property type="match status" value="1"/>
</dbReference>
<evidence type="ECO:0000256" key="2">
    <source>
        <dbReference type="ARBA" id="ARBA00004906"/>
    </source>
</evidence>
<dbReference type="EMBL" id="JAPEUY010000013">
    <property type="protein sequence ID" value="KAJ4367043.1"/>
    <property type="molecule type" value="Genomic_DNA"/>
</dbReference>
<evidence type="ECO:0000313" key="13">
    <source>
        <dbReference type="Proteomes" id="UP001140560"/>
    </source>
</evidence>
<dbReference type="Proteomes" id="UP001140560">
    <property type="component" value="Unassembled WGS sequence"/>
</dbReference>
<comment type="pathway">
    <text evidence="2">Protein modification; protein ubiquitination.</text>
</comment>
<evidence type="ECO:0000313" key="12">
    <source>
        <dbReference type="EMBL" id="KAJ4367043.1"/>
    </source>
</evidence>